<gene>
    <name evidence="1" type="ORF">AGRA3207_002825</name>
</gene>
<dbReference type="EMBL" id="CP059572">
    <property type="protein sequence ID" value="QXJ21913.1"/>
    <property type="molecule type" value="Genomic_DNA"/>
</dbReference>
<name>A0ABX8QT24_9ACTN</name>
<accession>A0ABX8QT24</accession>
<protein>
    <submittedName>
        <fullName evidence="1">Winged helix DNA-binding domain-containing protein</fullName>
    </submittedName>
</protein>
<reference evidence="1" key="1">
    <citation type="submission" date="2020-07" db="EMBL/GenBank/DDBJ databases">
        <authorList>
            <person name="Tarantini F.S."/>
            <person name="Hong K.W."/>
            <person name="Chan K.G."/>
        </authorList>
    </citation>
    <scope>NUCLEOTIDE SEQUENCE</scope>
    <source>
        <strain evidence="1">32-07</strain>
    </source>
</reference>
<dbReference type="RefSeq" id="WP_231335098.1">
    <property type="nucleotide sequence ID" value="NZ_CP059572.1"/>
</dbReference>
<proteinExistence type="predicted"/>
<evidence type="ECO:0000313" key="1">
    <source>
        <dbReference type="EMBL" id="QXJ21913.1"/>
    </source>
</evidence>
<organism evidence="1 2">
    <name type="scientific">Actinomadura graeca</name>
    <dbReference type="NCBI Taxonomy" id="2750812"/>
    <lineage>
        <taxon>Bacteria</taxon>
        <taxon>Bacillati</taxon>
        <taxon>Actinomycetota</taxon>
        <taxon>Actinomycetes</taxon>
        <taxon>Streptosporangiales</taxon>
        <taxon>Thermomonosporaceae</taxon>
        <taxon>Actinomadura</taxon>
    </lineage>
</organism>
<dbReference type="GO" id="GO:0003677">
    <property type="term" value="F:DNA binding"/>
    <property type="evidence" value="ECO:0007669"/>
    <property type="project" value="UniProtKB-KW"/>
</dbReference>
<sequence length="370" mass="41019">MLGGTMARTLDRRTLNRATLERQLLLARSGMSALQAVGRLVALQAQDPNLPYLALWARLADFRQQDLTDLLDDRSVVRSSLLRGTQHMAAADDFLHIRPLVRESLLAGRQAAFGRVTGDWDLDELAAEARTLLDGRTLTRPQLARALAERWPGRDPQALGWSSQALVPVVHPPPSGTWNTRGATPFALAEDWIGRPLEEDPGPDRLIHRYLAAFGPASVKDFQAWSGLRRMDADFERLRPGLDVFRDENGTELFDVPGMPLPSGDVPAPVRFLPDLDNLLLAYADRTRLMTGERRKAVCVGAWVKATLLVDGRVHGVWKLRHDREEGRAELAIELFEPLPDASEAEEEAARLLDFAAPGAVHAVRITVPE</sequence>
<dbReference type="Pfam" id="PF06224">
    <property type="entry name" value="AlkZ-like"/>
    <property type="match status" value="1"/>
</dbReference>
<dbReference type="PANTHER" id="PTHR38479:SF2">
    <property type="entry name" value="WINGED HELIX DNA-BINDING DOMAIN-CONTAINING PROTEIN"/>
    <property type="match status" value="1"/>
</dbReference>
<keyword evidence="1" id="KW-0238">DNA-binding</keyword>
<dbReference type="PANTHER" id="PTHR38479">
    <property type="entry name" value="LMO0824 PROTEIN"/>
    <property type="match status" value="1"/>
</dbReference>
<evidence type="ECO:0000313" key="2">
    <source>
        <dbReference type="Proteomes" id="UP001049518"/>
    </source>
</evidence>
<dbReference type="InterPro" id="IPR009351">
    <property type="entry name" value="AlkZ-like"/>
</dbReference>
<dbReference type="Proteomes" id="UP001049518">
    <property type="component" value="Chromosome"/>
</dbReference>
<keyword evidence="2" id="KW-1185">Reference proteome</keyword>